<organism evidence="1 2">
    <name type="scientific">Candidatus Collierbacteria bacterium GW2011_GWC2_43_12</name>
    <dbReference type="NCBI Taxonomy" id="1618390"/>
    <lineage>
        <taxon>Bacteria</taxon>
        <taxon>Candidatus Collieribacteriota</taxon>
    </lineage>
</organism>
<proteinExistence type="predicted"/>
<comment type="caution">
    <text evidence="1">The sequence shown here is derived from an EMBL/GenBank/DDBJ whole genome shotgun (WGS) entry which is preliminary data.</text>
</comment>
<dbReference type="EMBL" id="LCFK01000001">
    <property type="protein sequence ID" value="KKS94897.1"/>
    <property type="molecule type" value="Genomic_DNA"/>
</dbReference>
<dbReference type="Proteomes" id="UP000033980">
    <property type="component" value="Unassembled WGS sequence"/>
</dbReference>
<reference evidence="1 2" key="1">
    <citation type="journal article" date="2015" name="Nature">
        <title>rRNA introns, odd ribosomes, and small enigmatic genomes across a large radiation of phyla.</title>
        <authorList>
            <person name="Brown C.T."/>
            <person name="Hug L.A."/>
            <person name="Thomas B.C."/>
            <person name="Sharon I."/>
            <person name="Castelle C.J."/>
            <person name="Singh A."/>
            <person name="Wilkins M.J."/>
            <person name="Williams K.H."/>
            <person name="Banfield J.F."/>
        </authorList>
    </citation>
    <scope>NUCLEOTIDE SEQUENCE [LARGE SCALE GENOMIC DNA]</scope>
</reference>
<evidence type="ECO:0000313" key="2">
    <source>
        <dbReference type="Proteomes" id="UP000033980"/>
    </source>
</evidence>
<accession>A0A0G1DB40</accession>
<dbReference type="AlphaFoldDB" id="A0A0G1DB40"/>
<evidence type="ECO:0000313" key="1">
    <source>
        <dbReference type="EMBL" id="KKS94897.1"/>
    </source>
</evidence>
<name>A0A0G1DB40_9BACT</name>
<protein>
    <submittedName>
        <fullName evidence="1">Uncharacterized protein</fullName>
    </submittedName>
</protein>
<sequence length="135" mass="15141">MQSELPLSEVDLFLPEGLGHWVTDNYDVFADREGGAWPTVTLCAKNWDFSQTLEKIKDSGCLKAWNTAFKVIAREDIDFYFLTNGCPINGDGIKFIANVSTNKEFLKNVVDPLVDAGFIPVEVNSWFSQDDSNKV</sequence>
<gene>
    <name evidence="1" type="ORF">UV68_C0001G0038</name>
</gene>